<keyword evidence="8" id="KW-1185">Reference proteome</keyword>
<keyword evidence="5" id="KW-0560">Oxidoreductase</keyword>
<evidence type="ECO:0000313" key="8">
    <source>
        <dbReference type="Proteomes" id="UP000027778"/>
    </source>
</evidence>
<keyword evidence="3" id="KW-0479">Metal-binding</keyword>
<dbReference type="InterPro" id="IPR004183">
    <property type="entry name" value="Xdiol_dOase_suB"/>
</dbReference>
<evidence type="ECO:0000256" key="1">
    <source>
        <dbReference type="ARBA" id="ARBA00001947"/>
    </source>
</evidence>
<dbReference type="CDD" id="cd07363">
    <property type="entry name" value="45_DOPA_Dioxygenase"/>
    <property type="match status" value="1"/>
</dbReference>
<evidence type="ECO:0000256" key="3">
    <source>
        <dbReference type="ARBA" id="ARBA00022723"/>
    </source>
</evidence>
<dbReference type="SUPFAM" id="SSF53213">
    <property type="entry name" value="LigB-like"/>
    <property type="match status" value="1"/>
</dbReference>
<proteinExistence type="inferred from homology"/>
<sequence length="253" mass="28538">MIPSLFLAHGSPMLAVQDTDYTRFLKTLGETYKPKAIVIFTAHWESEVLTISSSDNEYETIYDFGGFPPELYEIKYKAKGSSAVATMLEAKFKNKGIPVRKDTTRGLDHGSWTLLHRMYPKADIPVVQISVNPFLPAKEQFEIGQAIQGLGQEDILVIGSGVTVHNLRALKWDQTTPEEWAVEFDEWIINHMQNNDKDSLFNWEATAPHARLAVPRAEHFVPLFIAMGSGTAEGKVIHRSYELGTLSYLCFQF</sequence>
<dbReference type="EMBL" id="JOTM01000022">
    <property type="protein sequence ID" value="KEK22959.1"/>
    <property type="molecule type" value="Genomic_DNA"/>
</dbReference>
<dbReference type="OrthoDB" id="9790889at2"/>
<evidence type="ECO:0000256" key="4">
    <source>
        <dbReference type="ARBA" id="ARBA00022833"/>
    </source>
</evidence>
<dbReference type="RefSeq" id="WP_033676407.1">
    <property type="nucleotide sequence ID" value="NZ_JOTM01000022.1"/>
</dbReference>
<accession>A0A073K6S7</accession>
<keyword evidence="4" id="KW-0862">Zinc</keyword>
<dbReference type="PANTHER" id="PTHR30096:SF0">
    <property type="entry name" value="4,5-DOPA DIOXYGENASE EXTRADIOL-LIKE PROTEIN"/>
    <property type="match status" value="1"/>
</dbReference>
<dbReference type="PANTHER" id="PTHR30096">
    <property type="entry name" value="4,5-DOPA DIOXYGENASE EXTRADIOL-LIKE PROTEIN"/>
    <property type="match status" value="1"/>
</dbReference>
<dbReference type="GO" id="GO:0008270">
    <property type="term" value="F:zinc ion binding"/>
    <property type="evidence" value="ECO:0007669"/>
    <property type="project" value="InterPro"/>
</dbReference>
<feature type="domain" description="Extradiol ring-cleavage dioxygenase class III enzyme subunit B" evidence="6">
    <location>
        <begin position="6"/>
        <end position="241"/>
    </location>
</feature>
<dbReference type="GO" id="GO:0016702">
    <property type="term" value="F:oxidoreductase activity, acting on single donors with incorporation of molecular oxygen, incorporation of two atoms of oxygen"/>
    <property type="evidence" value="ECO:0007669"/>
    <property type="project" value="UniProtKB-ARBA"/>
</dbReference>
<protein>
    <submittedName>
        <fullName evidence="7">MFS transporter</fullName>
    </submittedName>
</protein>
<comment type="similarity">
    <text evidence="2">Belongs to the DODA-type extradiol aromatic ring-opening dioxygenase family.</text>
</comment>
<reference evidence="7 8" key="1">
    <citation type="submission" date="2014-06" db="EMBL/GenBank/DDBJ databases">
        <title>Draft genome sequence of Bacillus gaemokensis JCM 15801 (MCCC 1A00707).</title>
        <authorList>
            <person name="Lai Q."/>
            <person name="Liu Y."/>
            <person name="Shao Z."/>
        </authorList>
    </citation>
    <scope>NUCLEOTIDE SEQUENCE [LARGE SCALE GENOMIC DNA]</scope>
    <source>
        <strain evidence="7 8">JCM 15801</strain>
    </source>
</reference>
<dbReference type="Pfam" id="PF02900">
    <property type="entry name" value="LigB"/>
    <property type="match status" value="1"/>
</dbReference>
<evidence type="ECO:0000256" key="2">
    <source>
        <dbReference type="ARBA" id="ARBA00007581"/>
    </source>
</evidence>
<dbReference type="Gene3D" id="3.40.830.10">
    <property type="entry name" value="LigB-like"/>
    <property type="match status" value="1"/>
</dbReference>
<organism evidence="7 8">
    <name type="scientific">Bacillus gaemokensis</name>
    <dbReference type="NCBI Taxonomy" id="574375"/>
    <lineage>
        <taxon>Bacteria</taxon>
        <taxon>Bacillati</taxon>
        <taxon>Bacillota</taxon>
        <taxon>Bacilli</taxon>
        <taxon>Bacillales</taxon>
        <taxon>Bacillaceae</taxon>
        <taxon>Bacillus</taxon>
        <taxon>Bacillus cereus group</taxon>
    </lineage>
</organism>
<dbReference type="AlphaFoldDB" id="A0A073K6S7"/>
<comment type="caution">
    <text evidence="7">The sequence shown here is derived from an EMBL/GenBank/DDBJ whole genome shotgun (WGS) entry which is preliminary data.</text>
</comment>
<dbReference type="STRING" id="574375.AZF08_23745"/>
<dbReference type="eggNOG" id="COG3384">
    <property type="taxonomic scope" value="Bacteria"/>
</dbReference>
<dbReference type="PIRSF" id="PIRSF006157">
    <property type="entry name" value="Doxgns_DODA"/>
    <property type="match status" value="1"/>
</dbReference>
<gene>
    <name evidence="7" type="ORF">BAGA_14885</name>
</gene>
<dbReference type="InterPro" id="IPR014436">
    <property type="entry name" value="Extradiol_dOase_DODA"/>
</dbReference>
<evidence type="ECO:0000256" key="5">
    <source>
        <dbReference type="ARBA" id="ARBA00023002"/>
    </source>
</evidence>
<dbReference type="GO" id="GO:0008198">
    <property type="term" value="F:ferrous iron binding"/>
    <property type="evidence" value="ECO:0007669"/>
    <property type="project" value="InterPro"/>
</dbReference>
<evidence type="ECO:0000313" key="7">
    <source>
        <dbReference type="EMBL" id="KEK22959.1"/>
    </source>
</evidence>
<dbReference type="Proteomes" id="UP000027778">
    <property type="component" value="Unassembled WGS sequence"/>
</dbReference>
<comment type="cofactor">
    <cofactor evidence="1">
        <name>Zn(2+)</name>
        <dbReference type="ChEBI" id="CHEBI:29105"/>
    </cofactor>
</comment>
<name>A0A073K6S7_9BACI</name>
<evidence type="ECO:0000259" key="6">
    <source>
        <dbReference type="Pfam" id="PF02900"/>
    </source>
</evidence>